<dbReference type="InterPro" id="IPR027417">
    <property type="entry name" value="P-loop_NTPase"/>
</dbReference>
<gene>
    <name evidence="2" type="ORF">MNEG_12821</name>
</gene>
<dbReference type="Gene3D" id="3.40.50.300">
    <property type="entry name" value="P-loop containing nucleotide triphosphate hydrolases"/>
    <property type="match status" value="1"/>
</dbReference>
<dbReference type="AlphaFoldDB" id="A0A0D2J5K5"/>
<keyword evidence="1" id="KW-1133">Transmembrane helix</keyword>
<dbReference type="GeneID" id="25730222"/>
<feature type="transmembrane region" description="Helical" evidence="1">
    <location>
        <begin position="119"/>
        <end position="137"/>
    </location>
</feature>
<keyword evidence="3" id="KW-1185">Reference proteome</keyword>
<proteinExistence type="predicted"/>
<dbReference type="KEGG" id="mng:MNEG_12821"/>
<evidence type="ECO:0000313" key="3">
    <source>
        <dbReference type="Proteomes" id="UP000054498"/>
    </source>
</evidence>
<evidence type="ECO:0000256" key="1">
    <source>
        <dbReference type="SAM" id="Phobius"/>
    </source>
</evidence>
<evidence type="ECO:0000313" key="2">
    <source>
        <dbReference type="EMBL" id="KIY95142.1"/>
    </source>
</evidence>
<dbReference type="EMBL" id="KK103675">
    <property type="protein sequence ID" value="KIY95142.1"/>
    <property type="molecule type" value="Genomic_DNA"/>
</dbReference>
<organism evidence="2 3">
    <name type="scientific">Monoraphidium neglectum</name>
    <dbReference type="NCBI Taxonomy" id="145388"/>
    <lineage>
        <taxon>Eukaryota</taxon>
        <taxon>Viridiplantae</taxon>
        <taxon>Chlorophyta</taxon>
        <taxon>core chlorophytes</taxon>
        <taxon>Chlorophyceae</taxon>
        <taxon>CS clade</taxon>
        <taxon>Sphaeropleales</taxon>
        <taxon>Selenastraceae</taxon>
        <taxon>Monoraphidium</taxon>
    </lineage>
</organism>
<dbReference type="RefSeq" id="XP_013894162.1">
    <property type="nucleotide sequence ID" value="XM_014038708.1"/>
</dbReference>
<accession>A0A0D2J5K5</accession>
<sequence length="217" mass="21214">MIDLSRVDLAAIVFDSSDAASLSRAADLAAGVAEIAGESFPVVMIAAKADLDTAPELMRAAAAACRALALAAPLRVSVARGDMGTPNVFRYLAEAALHTYGHIPDTPARKLRRRNARRAWIGAGALAVAAAAGYATYHHHSPVVWPSSGSGGDGGSCAVGGNGMASSLVSSIGGALGKGFTAAQALGASAAALAAVGRGGGGGTGAGRAGAPAWVAP</sequence>
<dbReference type="STRING" id="145388.A0A0D2J5K5"/>
<protein>
    <submittedName>
        <fullName evidence="2">Uncharacterized protein</fullName>
    </submittedName>
</protein>
<name>A0A0D2J5K5_9CHLO</name>
<keyword evidence="1" id="KW-0812">Transmembrane</keyword>
<dbReference type="SUPFAM" id="SSF52540">
    <property type="entry name" value="P-loop containing nucleoside triphosphate hydrolases"/>
    <property type="match status" value="1"/>
</dbReference>
<keyword evidence="1" id="KW-0472">Membrane</keyword>
<dbReference type="Proteomes" id="UP000054498">
    <property type="component" value="Unassembled WGS sequence"/>
</dbReference>
<reference evidence="2 3" key="1">
    <citation type="journal article" date="2013" name="BMC Genomics">
        <title>Reconstruction of the lipid metabolism for the microalga Monoraphidium neglectum from its genome sequence reveals characteristics suitable for biofuel production.</title>
        <authorList>
            <person name="Bogen C."/>
            <person name="Al-Dilaimi A."/>
            <person name="Albersmeier A."/>
            <person name="Wichmann J."/>
            <person name="Grundmann M."/>
            <person name="Rupp O."/>
            <person name="Lauersen K.J."/>
            <person name="Blifernez-Klassen O."/>
            <person name="Kalinowski J."/>
            <person name="Goesmann A."/>
            <person name="Mussgnug J.H."/>
            <person name="Kruse O."/>
        </authorList>
    </citation>
    <scope>NUCLEOTIDE SEQUENCE [LARGE SCALE GENOMIC DNA]</scope>
    <source>
        <strain evidence="2 3">SAG 48.87</strain>
    </source>
</reference>